<dbReference type="RefSeq" id="WP_254162485.1">
    <property type="nucleotide sequence ID" value="NZ_JAHESF010000006.1"/>
</dbReference>
<comment type="caution">
    <text evidence="2">The sequence shown here is derived from an EMBL/GenBank/DDBJ whole genome shotgun (WGS) entry which is preliminary data.</text>
</comment>
<feature type="transmembrane region" description="Helical" evidence="1">
    <location>
        <begin position="48"/>
        <end position="67"/>
    </location>
</feature>
<evidence type="ECO:0000256" key="1">
    <source>
        <dbReference type="SAM" id="Phobius"/>
    </source>
</evidence>
<evidence type="ECO:0000313" key="3">
    <source>
        <dbReference type="Proteomes" id="UP001319200"/>
    </source>
</evidence>
<feature type="transmembrane region" description="Helical" evidence="1">
    <location>
        <begin position="79"/>
        <end position="103"/>
    </location>
</feature>
<organism evidence="2 3">
    <name type="scientific">Chryseosolibacter histidini</name>
    <dbReference type="NCBI Taxonomy" id="2782349"/>
    <lineage>
        <taxon>Bacteria</taxon>
        <taxon>Pseudomonadati</taxon>
        <taxon>Bacteroidota</taxon>
        <taxon>Cytophagia</taxon>
        <taxon>Cytophagales</taxon>
        <taxon>Chryseotaleaceae</taxon>
        <taxon>Chryseosolibacter</taxon>
    </lineage>
</organism>
<proteinExistence type="predicted"/>
<keyword evidence="1" id="KW-1133">Transmembrane helix</keyword>
<sequence length="146" mass="16756">MLLKLFRVVWFVSVLALFATLLYGYAGWQENMVIQEESSGQISMNRDVLFYVMLAISITVNVLVYVIKSMYGSAEAFRMWFHGLVITINVFFIIALSLIGLYNSAEKFDYARIGFVIYGSVTLIVIWAAAWPVYALYQKFFLKQSV</sequence>
<evidence type="ECO:0000313" key="2">
    <source>
        <dbReference type="EMBL" id="MBT1696924.1"/>
    </source>
</evidence>
<reference evidence="2 3" key="1">
    <citation type="submission" date="2021-05" db="EMBL/GenBank/DDBJ databases">
        <title>A Polyphasic approach of four new species of the genus Ohtaekwangia: Ohtaekwangia histidinii sp. nov., Ohtaekwangia cretensis sp. nov., Ohtaekwangia indiensis sp. nov., Ohtaekwangia reichenbachii sp. nov. from diverse environment.</title>
        <authorList>
            <person name="Octaviana S."/>
        </authorList>
    </citation>
    <scope>NUCLEOTIDE SEQUENCE [LARGE SCALE GENOMIC DNA]</scope>
    <source>
        <strain evidence="2 3">PWU4</strain>
    </source>
</reference>
<name>A0AAP2GIB3_9BACT</name>
<accession>A0AAP2GIB3</accession>
<keyword evidence="1" id="KW-0472">Membrane</keyword>
<keyword evidence="1" id="KW-0812">Transmembrane</keyword>
<dbReference type="Proteomes" id="UP001319200">
    <property type="component" value="Unassembled WGS sequence"/>
</dbReference>
<feature type="transmembrane region" description="Helical" evidence="1">
    <location>
        <begin position="115"/>
        <end position="137"/>
    </location>
</feature>
<keyword evidence="3" id="KW-1185">Reference proteome</keyword>
<protein>
    <submittedName>
        <fullName evidence="2">Uncharacterized protein</fullName>
    </submittedName>
</protein>
<dbReference type="AlphaFoldDB" id="A0AAP2GIB3"/>
<dbReference type="EMBL" id="JAHESF010000006">
    <property type="protein sequence ID" value="MBT1696924.1"/>
    <property type="molecule type" value="Genomic_DNA"/>
</dbReference>
<gene>
    <name evidence="2" type="ORF">KK083_08575</name>
</gene>